<dbReference type="EMBL" id="ACCF01000129">
    <property type="protein sequence ID" value="EEF67633.1"/>
    <property type="molecule type" value="Genomic_DNA"/>
</dbReference>
<keyword evidence="1" id="KW-0472">Membrane</keyword>
<dbReference type="HOGENOM" id="CLU_2342929_0_0_9"/>
<evidence type="ECO:0000256" key="1">
    <source>
        <dbReference type="SAM" id="Phobius"/>
    </source>
</evidence>
<accession>B9Y8Q7</accession>
<feature type="transmembrane region" description="Helical" evidence="1">
    <location>
        <begin position="60"/>
        <end position="82"/>
    </location>
</feature>
<keyword evidence="1" id="KW-0812">Transmembrane</keyword>
<gene>
    <name evidence="2" type="ORF">HOLDEFILI_02205</name>
</gene>
<feature type="transmembrane region" description="Helical" evidence="1">
    <location>
        <begin position="35"/>
        <end position="54"/>
    </location>
</feature>
<organism evidence="2 3">
    <name type="scientific">Holdemania filiformis DSM 12042</name>
    <dbReference type="NCBI Taxonomy" id="545696"/>
    <lineage>
        <taxon>Bacteria</taxon>
        <taxon>Bacillati</taxon>
        <taxon>Bacillota</taxon>
        <taxon>Erysipelotrichia</taxon>
        <taxon>Erysipelotrichales</taxon>
        <taxon>Erysipelotrichaceae</taxon>
        <taxon>Holdemania</taxon>
    </lineage>
</organism>
<sequence>MRQEVVCSHCQESFHVHFRSFLLGRLECPHCHSHFRLIPSWTVCFLLAILVVILPDDHAFAGLIVYLLLLFILFYLFLPFWVRNHLMKIQPVTKKQD</sequence>
<keyword evidence="1" id="KW-1133">Transmembrane helix</keyword>
<dbReference type="AlphaFoldDB" id="B9Y8Q7"/>
<name>B9Y8Q7_9FIRM</name>
<evidence type="ECO:0000313" key="2">
    <source>
        <dbReference type="EMBL" id="EEF67633.1"/>
    </source>
</evidence>
<protein>
    <recommendedName>
        <fullName evidence="4">Cxxc_20_cxxc protein</fullName>
    </recommendedName>
</protein>
<dbReference type="Proteomes" id="UP000005950">
    <property type="component" value="Unassembled WGS sequence"/>
</dbReference>
<evidence type="ECO:0000313" key="3">
    <source>
        <dbReference type="Proteomes" id="UP000005950"/>
    </source>
</evidence>
<proteinExistence type="predicted"/>
<reference evidence="2 3" key="2">
    <citation type="submission" date="2009-02" db="EMBL/GenBank/DDBJ databases">
        <title>Draft genome sequence of Holdemania filiformis DSM 12042.</title>
        <authorList>
            <person name="Sudarsanam P."/>
            <person name="Ley R."/>
            <person name="Guruge J."/>
            <person name="Turnbaugh P.J."/>
            <person name="Mahowald M."/>
            <person name="Liep D."/>
            <person name="Gordon J."/>
        </authorList>
    </citation>
    <scope>NUCLEOTIDE SEQUENCE [LARGE SCALE GENOMIC DNA]</scope>
    <source>
        <strain evidence="2 3">DSM 12042</strain>
    </source>
</reference>
<evidence type="ECO:0008006" key="4">
    <source>
        <dbReference type="Google" id="ProtNLM"/>
    </source>
</evidence>
<comment type="caution">
    <text evidence="2">The sequence shown here is derived from an EMBL/GenBank/DDBJ whole genome shotgun (WGS) entry which is preliminary data.</text>
</comment>
<reference evidence="2 3" key="1">
    <citation type="submission" date="2008-12" db="EMBL/GenBank/DDBJ databases">
        <authorList>
            <person name="Fulton L."/>
            <person name="Clifton S."/>
            <person name="Fulton B."/>
            <person name="Xu J."/>
            <person name="Minx P."/>
            <person name="Pepin K.H."/>
            <person name="Johnson M."/>
            <person name="Bhonagiri V."/>
            <person name="Nash W.E."/>
            <person name="Mardis E.R."/>
            <person name="Wilson R.K."/>
        </authorList>
    </citation>
    <scope>NUCLEOTIDE SEQUENCE [LARGE SCALE GENOMIC DNA]</scope>
    <source>
        <strain evidence="2 3">DSM 12042</strain>
    </source>
</reference>